<dbReference type="Proteomes" id="UP001165064">
    <property type="component" value="Unassembled WGS sequence"/>
</dbReference>
<comment type="caution">
    <text evidence="1">The sequence shown here is derived from an EMBL/GenBank/DDBJ whole genome shotgun (WGS) entry which is preliminary data.</text>
</comment>
<protein>
    <submittedName>
        <fullName evidence="1">Unnamed protein product</fullName>
    </submittedName>
</protein>
<name>A0ACB5SW04_AMBMO</name>
<organism evidence="1 2">
    <name type="scientific">Ambrosiozyma monospora</name>
    <name type="common">Yeast</name>
    <name type="synonym">Endomycopsis monosporus</name>
    <dbReference type="NCBI Taxonomy" id="43982"/>
    <lineage>
        <taxon>Eukaryota</taxon>
        <taxon>Fungi</taxon>
        <taxon>Dikarya</taxon>
        <taxon>Ascomycota</taxon>
        <taxon>Saccharomycotina</taxon>
        <taxon>Pichiomycetes</taxon>
        <taxon>Pichiales</taxon>
        <taxon>Pichiaceae</taxon>
        <taxon>Ambrosiozyma</taxon>
    </lineage>
</organism>
<reference evidence="1" key="1">
    <citation type="submission" date="2023-04" db="EMBL/GenBank/DDBJ databases">
        <title>Ambrosiozyma monospora NBRC 10751.</title>
        <authorList>
            <person name="Ichikawa N."/>
            <person name="Sato H."/>
            <person name="Tonouchi N."/>
        </authorList>
    </citation>
    <scope>NUCLEOTIDE SEQUENCE</scope>
    <source>
        <strain evidence="1">NBRC 10751</strain>
    </source>
</reference>
<sequence>MVIDDVTNLDSLPVYDLPLVNELWNMLRSYVDDVSDGLITDRILKFFAIIKFFTTEFQTSGNSTELSQNDIKFMMDSFVQLVVKICNRLVFLFSATRSELKDAIKTVSEFKEPEYNPGKVLDHNLESYGIIPPHSNTFSVLTYLIQVQNQLFGVLKTLREKTKSEGSASVNSTINFTIKTINQNIVRGFLCYFIMDIKNLCTLENWTMSDRFKGCTNFPQFLLNFYKIFIMKVKQLLVLDGSEDLVKEVYRQFVESFNYVIEGQLKTVVLKNQEDEKKKDFYLLATLSNLSCLKLKIIPRVLTTFDNNFGSKLATSNLPLYSKLESTEQKIYDEYLKDYKAQLTSILGDGIRKTDWFHVKLPQQVDQIIVSSFVLQSLNLINLLKAKLLGLKCNKTYILKIEIALINYLIEKLIDFLKEIKQFSSSGLLKITIDLRFLVRVFENFSKIESNKGLLRVDVLNSVTNKFLKKNTSDIQFVESVVLENLRTNESQMDCILIN</sequence>
<accession>A0ACB5SW04</accession>
<gene>
    <name evidence="1" type="ORF">Amon02_000191800</name>
</gene>
<dbReference type="EMBL" id="BSXS01001031">
    <property type="protein sequence ID" value="GME74838.1"/>
    <property type="molecule type" value="Genomic_DNA"/>
</dbReference>
<evidence type="ECO:0000313" key="1">
    <source>
        <dbReference type="EMBL" id="GME74838.1"/>
    </source>
</evidence>
<evidence type="ECO:0000313" key="2">
    <source>
        <dbReference type="Proteomes" id="UP001165064"/>
    </source>
</evidence>
<proteinExistence type="predicted"/>
<keyword evidence="2" id="KW-1185">Reference proteome</keyword>